<evidence type="ECO:0000259" key="4">
    <source>
        <dbReference type="Pfam" id="PF01273"/>
    </source>
</evidence>
<dbReference type="PANTHER" id="PTHR10504">
    <property type="entry name" value="BACTERICIDAL PERMEABILITY-INCREASING BPI PROTEIN-RELATED"/>
    <property type="match status" value="1"/>
</dbReference>
<accession>A0AAN8LYY4</accession>
<keyword evidence="2" id="KW-1015">Disulfide bond</keyword>
<dbReference type="GO" id="GO:0045087">
    <property type="term" value="P:innate immune response"/>
    <property type="evidence" value="ECO:0007669"/>
    <property type="project" value="UniProtKB-UniRule"/>
</dbReference>
<feature type="chain" id="PRO_5042932208" description="Bactericidal permeability-increasing protein" evidence="3">
    <location>
        <begin position="19"/>
        <end position="173"/>
    </location>
</feature>
<comment type="domain">
    <text evidence="2">The N- and C-terminal barrels adopt an identical fold despite having only 13% of conserved residues.</text>
</comment>
<dbReference type="Pfam" id="PF01273">
    <property type="entry name" value="LBP_BPI_CETP"/>
    <property type="match status" value="1"/>
</dbReference>
<dbReference type="SUPFAM" id="SSF55394">
    <property type="entry name" value="Bactericidal permeability-increasing protein, BPI"/>
    <property type="match status" value="1"/>
</dbReference>
<dbReference type="FunFam" id="3.15.10.10:FF:000001">
    <property type="entry name" value="phospholipid transfer protein-like"/>
    <property type="match status" value="1"/>
</dbReference>
<keyword evidence="2" id="KW-0044">Antibiotic</keyword>
<keyword evidence="1 2" id="KW-0325">Glycoprotein</keyword>
<evidence type="ECO:0000313" key="5">
    <source>
        <dbReference type="EMBL" id="KAK6318929.1"/>
    </source>
</evidence>
<name>A0AAN8LYY4_9TELE</name>
<organism evidence="5 6">
    <name type="scientific">Coregonus suidteri</name>
    <dbReference type="NCBI Taxonomy" id="861788"/>
    <lineage>
        <taxon>Eukaryota</taxon>
        <taxon>Metazoa</taxon>
        <taxon>Chordata</taxon>
        <taxon>Craniata</taxon>
        <taxon>Vertebrata</taxon>
        <taxon>Euteleostomi</taxon>
        <taxon>Actinopterygii</taxon>
        <taxon>Neopterygii</taxon>
        <taxon>Teleostei</taxon>
        <taxon>Protacanthopterygii</taxon>
        <taxon>Salmoniformes</taxon>
        <taxon>Salmonidae</taxon>
        <taxon>Coregoninae</taxon>
        <taxon>Coregonus</taxon>
    </lineage>
</organism>
<keyword evidence="2" id="KW-0391">Immunity</keyword>
<evidence type="ECO:0000256" key="2">
    <source>
        <dbReference type="RuleBase" id="RU369039"/>
    </source>
</evidence>
<dbReference type="PANTHER" id="PTHR10504:SF84">
    <property type="entry name" value="BACTERICIDAL PERMEABILITY-INCREASING PROTEIN"/>
    <property type="match status" value="1"/>
</dbReference>
<protein>
    <recommendedName>
        <fullName evidence="2">Bactericidal permeability-increasing protein</fullName>
        <shortName evidence="2">BPI</shortName>
    </recommendedName>
</protein>
<comment type="function">
    <text evidence="2">The cytotoxic action of BPI is limited to many species of Gram-negative bacteria; this specificity may be explained by a strong affinity of the very basic N-terminal half for the negatively charged lipopolysaccharides that are unique to the Gram-negative bacterial outer envelope.</text>
</comment>
<dbReference type="InterPro" id="IPR017943">
    <property type="entry name" value="Bactericidal_perm-incr_a/b_dom"/>
</dbReference>
<keyword evidence="2" id="KW-0929">Antimicrobial</keyword>
<dbReference type="GO" id="GO:0005615">
    <property type="term" value="C:extracellular space"/>
    <property type="evidence" value="ECO:0007669"/>
    <property type="project" value="UniProtKB-UniRule"/>
</dbReference>
<proteinExistence type="predicted"/>
<reference evidence="5 6" key="1">
    <citation type="submission" date="2021-04" db="EMBL/GenBank/DDBJ databases">
        <authorList>
            <person name="De Guttry C."/>
            <person name="Zahm M."/>
            <person name="Klopp C."/>
            <person name="Cabau C."/>
            <person name="Louis A."/>
            <person name="Berthelot C."/>
            <person name="Parey E."/>
            <person name="Roest Crollius H."/>
            <person name="Montfort J."/>
            <person name="Robinson-Rechavi M."/>
            <person name="Bucao C."/>
            <person name="Bouchez O."/>
            <person name="Gislard M."/>
            <person name="Lluch J."/>
            <person name="Milhes M."/>
            <person name="Lampietro C."/>
            <person name="Lopez Roques C."/>
            <person name="Donnadieu C."/>
            <person name="Braasch I."/>
            <person name="Desvignes T."/>
            <person name="Postlethwait J."/>
            <person name="Bobe J."/>
            <person name="Wedekind C."/>
            <person name="Guiguen Y."/>
        </authorList>
    </citation>
    <scope>NUCLEOTIDE SEQUENCE [LARGE SCALE GENOMIC DNA]</scope>
    <source>
        <strain evidence="5">Cs_M1</strain>
        <tissue evidence="5">Blood</tissue>
    </source>
</reference>
<dbReference type="AlphaFoldDB" id="A0AAN8LYY4"/>
<dbReference type="EMBL" id="JAGTTL010000008">
    <property type="protein sequence ID" value="KAK6318929.1"/>
    <property type="molecule type" value="Genomic_DNA"/>
</dbReference>
<keyword evidence="2" id="KW-0964">Secreted</keyword>
<comment type="caution">
    <text evidence="5">The sequence shown here is derived from an EMBL/GenBank/DDBJ whole genome shotgun (WGS) entry which is preliminary data.</text>
</comment>
<dbReference type="Proteomes" id="UP001356427">
    <property type="component" value="Unassembled WGS sequence"/>
</dbReference>
<keyword evidence="2 3" id="KW-0732">Signal</keyword>
<keyword evidence="6" id="KW-1185">Reference proteome</keyword>
<comment type="subcellular location">
    <subcellularLocation>
        <location evidence="2">Secreted</location>
    </subcellularLocation>
</comment>
<comment type="subunit">
    <text evidence="2">Monomer. Homodimer; disulfide-linked.</text>
</comment>
<feature type="domain" description="Lipid-binding serum glycoprotein N-terminal" evidence="4">
    <location>
        <begin position="34"/>
        <end position="160"/>
    </location>
</feature>
<evidence type="ECO:0000313" key="6">
    <source>
        <dbReference type="Proteomes" id="UP001356427"/>
    </source>
</evidence>
<dbReference type="GO" id="GO:0050829">
    <property type="term" value="P:defense response to Gram-negative bacterium"/>
    <property type="evidence" value="ECO:0007669"/>
    <property type="project" value="UniProtKB-UniRule"/>
</dbReference>
<sequence length="173" mass="18721">MSPCYWLALFALVPLTLATNPGVKVKLTDKGIDYSRMTIVNLGLPKSALVLVPGTGVSLAITNAFLSLHGNWTVRYLRFIKDRGSLDLVVNGLTITASIAPKSDKTSRPTVSSVNCVANVGSASIKFHGGASRLYNLFKSYIDKALRSTLQKQICPLVADAIIDMNPQQNDQR</sequence>
<keyword evidence="2" id="KW-0399">Innate immunity</keyword>
<gene>
    <name evidence="5" type="ORF">J4Q44_G00101400</name>
</gene>
<evidence type="ECO:0000256" key="1">
    <source>
        <dbReference type="ARBA" id="ARBA00023180"/>
    </source>
</evidence>
<comment type="domain">
    <text evidence="2">The N-terminal region may be exposed to the interior of the granule, whereas the C-terminal portion may be embedded in the membrane. During phagocytosis and degranulation, proteases may be released and activated and cleave BPI at the junction of the N- and C-terminal portions of the molecule, providing controlled release of the N-terminal antibacterial fragment when bacteria are ingested.</text>
</comment>
<evidence type="ECO:0000256" key="3">
    <source>
        <dbReference type="SAM" id="SignalP"/>
    </source>
</evidence>
<dbReference type="GO" id="GO:0008289">
    <property type="term" value="F:lipid binding"/>
    <property type="evidence" value="ECO:0007669"/>
    <property type="project" value="InterPro"/>
</dbReference>
<dbReference type="InterPro" id="IPR017942">
    <property type="entry name" value="Lipid-bd_serum_glycop_N"/>
</dbReference>
<feature type="signal peptide" evidence="3">
    <location>
        <begin position="1"/>
        <end position="18"/>
    </location>
</feature>
<dbReference type="Gene3D" id="3.15.10.10">
    <property type="entry name" value="Bactericidal permeability-increasing protein, domain 1"/>
    <property type="match status" value="1"/>
</dbReference>
<dbReference type="InterPro" id="IPR032942">
    <property type="entry name" value="BPI/LBP/Plunc"/>
</dbReference>